<dbReference type="VEuPathDB" id="ToxoDB:cyc_07165"/>
<dbReference type="Proteomes" id="UP000095192">
    <property type="component" value="Unassembled WGS sequence"/>
</dbReference>
<protein>
    <submittedName>
        <fullName evidence="2">Uncharacterized protein</fullName>
    </submittedName>
</protein>
<reference evidence="2 3" key="1">
    <citation type="journal article" date="2016" name="BMC Genomics">
        <title>Comparative genomics reveals Cyclospora cayetanensis possesses coccidia-like metabolism and invasion components but unique surface antigens.</title>
        <authorList>
            <person name="Liu S."/>
            <person name="Wang L."/>
            <person name="Zheng H."/>
            <person name="Xu Z."/>
            <person name="Roellig D.M."/>
            <person name="Li N."/>
            <person name="Frace M.A."/>
            <person name="Tang K."/>
            <person name="Arrowood M.J."/>
            <person name="Moss D.M."/>
            <person name="Zhang L."/>
            <person name="Feng Y."/>
            <person name="Xiao L."/>
        </authorList>
    </citation>
    <scope>NUCLEOTIDE SEQUENCE [LARGE SCALE GENOMIC DNA]</scope>
    <source>
        <strain evidence="2 3">CHN_HEN01</strain>
    </source>
</reference>
<accession>A0A1D3CUC9</accession>
<keyword evidence="3" id="KW-1185">Reference proteome</keyword>
<evidence type="ECO:0000313" key="2">
    <source>
        <dbReference type="EMBL" id="OEH74792.1"/>
    </source>
</evidence>
<evidence type="ECO:0000313" key="3">
    <source>
        <dbReference type="Proteomes" id="UP000095192"/>
    </source>
</evidence>
<dbReference type="InParanoid" id="A0A1D3CUC9"/>
<evidence type="ECO:0000256" key="1">
    <source>
        <dbReference type="SAM" id="MobiDB-lite"/>
    </source>
</evidence>
<feature type="region of interest" description="Disordered" evidence="1">
    <location>
        <begin position="281"/>
        <end position="312"/>
    </location>
</feature>
<dbReference type="VEuPathDB" id="ToxoDB:LOC34623183"/>
<proteinExistence type="predicted"/>
<dbReference type="AlphaFoldDB" id="A0A1D3CUC9"/>
<organism evidence="2 3">
    <name type="scientific">Cyclospora cayetanensis</name>
    <dbReference type="NCBI Taxonomy" id="88456"/>
    <lineage>
        <taxon>Eukaryota</taxon>
        <taxon>Sar</taxon>
        <taxon>Alveolata</taxon>
        <taxon>Apicomplexa</taxon>
        <taxon>Conoidasida</taxon>
        <taxon>Coccidia</taxon>
        <taxon>Eucoccidiorida</taxon>
        <taxon>Eimeriorina</taxon>
        <taxon>Eimeriidae</taxon>
        <taxon>Cyclospora</taxon>
    </lineage>
</organism>
<sequence>MGAGLEAGGQGTEAASSLVGSWVSKTSLHGSPRSKGSLDLPEDLLLHRKRFAMLRAASLEQRRKKRRYGRGGEGPLRGQPSLLFLCAAPAANAVLFCGTCDEPHRQRRFFHRLLCAESEWPWFDMRGREEREALRGGPCKRPSGAPLRLASRREEYSALSRIGYKLLPHEGDSLERPPGAGNVRSPLDASGLAVQISDSLRSPEICTQAPPLLRFLTELPEALNTPPGLLMLLQPSRWLRPIERLGPCKLLALQQLTDKKRFGLFLSLVVRAAAAAAPRSTSAAASSEGGEGPSSSSSGRGPPPGEGRSHRSVPGRAVVAEAFLCCSRCCWRCGGLQRVTARGTVALCCCLEQSEWLSMLRSRFAYILLLFYGVLGPFEGLDGDVRAGSSADPSVPSGSAALMVADISHAGTETG</sequence>
<feature type="compositionally biased region" description="Low complexity" evidence="1">
    <location>
        <begin position="281"/>
        <end position="300"/>
    </location>
</feature>
<comment type="caution">
    <text evidence="2">The sequence shown here is derived from an EMBL/GenBank/DDBJ whole genome shotgun (WGS) entry which is preliminary data.</text>
</comment>
<gene>
    <name evidence="2" type="ORF">cyc_07165</name>
</gene>
<name>A0A1D3CUC9_9EIME</name>
<dbReference type="EMBL" id="JROU02001930">
    <property type="protein sequence ID" value="OEH74792.1"/>
    <property type="molecule type" value="Genomic_DNA"/>
</dbReference>